<organism evidence="2 3">
    <name type="scientific">Pogonomyrmex barbatus</name>
    <name type="common">red harvester ant</name>
    <dbReference type="NCBI Taxonomy" id="144034"/>
    <lineage>
        <taxon>Eukaryota</taxon>
        <taxon>Metazoa</taxon>
        <taxon>Ecdysozoa</taxon>
        <taxon>Arthropoda</taxon>
        <taxon>Hexapoda</taxon>
        <taxon>Insecta</taxon>
        <taxon>Pterygota</taxon>
        <taxon>Neoptera</taxon>
        <taxon>Endopterygota</taxon>
        <taxon>Hymenoptera</taxon>
        <taxon>Apocrita</taxon>
        <taxon>Aculeata</taxon>
        <taxon>Formicoidea</taxon>
        <taxon>Formicidae</taxon>
        <taxon>Myrmicinae</taxon>
        <taxon>Pogonomyrmex</taxon>
    </lineage>
</organism>
<evidence type="ECO:0000313" key="3">
    <source>
        <dbReference type="RefSeq" id="XP_025075449.1"/>
    </source>
</evidence>
<sequence>MMHVLLMFINSVLFLAIWTSSSFAEESSSSDVASAKRAPMRFQDMRGKKDLIPTATEHNELSKRMLVDFQGKESSASDVENNFLHDEFDKRAPMGFQGMRGKKDYLIPDFEDSYFRDDYKKRAPMGFQGMRGKKATLENEYYKRAPMGFQGMRGKKSLEEVLSEIEKRVAMGFHGTRGKKTYVFEYPEDYEKRLLAMGYRGLHDTMKEFPAEWEKRAPMGFQGMRGKKALLDVIEELEKRALMGFQGMRGKKDIFDENDEDENNEDENDEDYYIDSDAYFDKRAPMGFQGMRGKKNSDKRALMGFQGMRGKRNIHPRFETDMNFGSRASNEYQGISDRRHALASCQVEKRSPFRYFEMRGKKNPRWELRGMFVGVRGKKWAKAPYKDNSPFIKVFDNTERIGVDGDSPATLDSQ</sequence>
<keyword evidence="1" id="KW-0732">Signal</keyword>
<dbReference type="CTD" id="21874"/>
<dbReference type="AlphaFoldDB" id="A0A8N1S9A6"/>
<evidence type="ECO:0000256" key="1">
    <source>
        <dbReference type="SAM" id="SignalP"/>
    </source>
</evidence>
<dbReference type="Proteomes" id="UP000504615">
    <property type="component" value="Unplaced"/>
</dbReference>
<evidence type="ECO:0000313" key="2">
    <source>
        <dbReference type="Proteomes" id="UP000504615"/>
    </source>
</evidence>
<keyword evidence="2" id="KW-1185">Reference proteome</keyword>
<gene>
    <name evidence="3" type="primary">LOC105432417</name>
</gene>
<feature type="signal peptide" evidence="1">
    <location>
        <begin position="1"/>
        <end position="24"/>
    </location>
</feature>
<dbReference type="OrthoDB" id="5919137at2759"/>
<proteinExistence type="predicted"/>
<name>A0A8N1S9A6_9HYME</name>
<protein>
    <submittedName>
        <fullName evidence="3">Tachykinins isoform X1</fullName>
    </submittedName>
</protein>
<accession>A0A8N1S9A6</accession>
<reference evidence="3" key="1">
    <citation type="submission" date="2025-08" db="UniProtKB">
        <authorList>
            <consortium name="RefSeq"/>
        </authorList>
    </citation>
    <scope>IDENTIFICATION</scope>
</reference>
<dbReference type="GeneID" id="105432417"/>
<dbReference type="RefSeq" id="XP_025075449.1">
    <property type="nucleotide sequence ID" value="XM_025219664.1"/>
</dbReference>
<feature type="chain" id="PRO_5035470843" evidence="1">
    <location>
        <begin position="25"/>
        <end position="414"/>
    </location>
</feature>